<organism evidence="5 6">
    <name type="scientific">Calothrix parasitica NIES-267</name>
    <dbReference type="NCBI Taxonomy" id="1973488"/>
    <lineage>
        <taxon>Bacteria</taxon>
        <taxon>Bacillati</taxon>
        <taxon>Cyanobacteriota</taxon>
        <taxon>Cyanophyceae</taxon>
        <taxon>Nostocales</taxon>
        <taxon>Calotrichaceae</taxon>
        <taxon>Calothrix</taxon>
    </lineage>
</organism>
<dbReference type="Proteomes" id="UP000218418">
    <property type="component" value="Chromosome"/>
</dbReference>
<name>A0A1Z4LYB1_9CYAN</name>
<dbReference type="SUPFAM" id="SSF55729">
    <property type="entry name" value="Acyl-CoA N-acyltransferases (Nat)"/>
    <property type="match status" value="1"/>
</dbReference>
<gene>
    <name evidence="5" type="ORF">NIES267_57190</name>
</gene>
<feature type="domain" description="N-acetyltransferase" evidence="4">
    <location>
        <begin position="21"/>
        <end position="176"/>
    </location>
</feature>
<dbReference type="OrthoDB" id="509947at2"/>
<keyword evidence="1 5" id="KW-0808">Transferase</keyword>
<dbReference type="PROSITE" id="PS51186">
    <property type="entry name" value="GNAT"/>
    <property type="match status" value="1"/>
</dbReference>
<reference evidence="5 6" key="1">
    <citation type="submission" date="2017-06" db="EMBL/GenBank/DDBJ databases">
        <title>Genome sequencing of cyanobaciteial culture collection at National Institute for Environmental Studies (NIES).</title>
        <authorList>
            <person name="Hirose Y."/>
            <person name="Shimura Y."/>
            <person name="Fujisawa T."/>
            <person name="Nakamura Y."/>
            <person name="Kawachi M."/>
        </authorList>
    </citation>
    <scope>NUCLEOTIDE SEQUENCE [LARGE SCALE GENOMIC DNA]</scope>
    <source>
        <strain evidence="5 6">NIES-267</strain>
    </source>
</reference>
<evidence type="ECO:0000259" key="4">
    <source>
        <dbReference type="PROSITE" id="PS51186"/>
    </source>
</evidence>
<evidence type="ECO:0000313" key="5">
    <source>
        <dbReference type="EMBL" id="BAY86213.1"/>
    </source>
</evidence>
<dbReference type="InterPro" id="IPR051531">
    <property type="entry name" value="N-acetyltransferase"/>
</dbReference>
<dbReference type="AlphaFoldDB" id="A0A1Z4LYB1"/>
<dbReference type="EMBL" id="AP018227">
    <property type="protein sequence ID" value="BAY86213.1"/>
    <property type="molecule type" value="Genomic_DNA"/>
</dbReference>
<evidence type="ECO:0000256" key="1">
    <source>
        <dbReference type="ARBA" id="ARBA00022679"/>
    </source>
</evidence>
<dbReference type="InterPro" id="IPR016181">
    <property type="entry name" value="Acyl_CoA_acyltransferase"/>
</dbReference>
<dbReference type="InterPro" id="IPR000182">
    <property type="entry name" value="GNAT_dom"/>
</dbReference>
<sequence length="177" mass="20361">MKLDVRDGFYLSSIRKNDKAAYLEHLNDKTISDTIPLMPYPYTESMADWWIQRRIDFLNRNQKEISFALRNSKGYLIGSIGVDDLSIGETHRAEVGYWLAPAYRGKGLITDALGVFIQHAFNHLQVTRLTAHTLDFNKASARILEKNKFQLEGCLRQHTKTRNGLFDTLVWGLLKSD</sequence>
<protein>
    <submittedName>
        <fullName evidence="5">Acetyltransferase, GNAT family protein</fullName>
    </submittedName>
</protein>
<evidence type="ECO:0000313" key="6">
    <source>
        <dbReference type="Proteomes" id="UP000218418"/>
    </source>
</evidence>
<accession>A0A1Z4LYB1</accession>
<dbReference type="PANTHER" id="PTHR43792:SF8">
    <property type="entry name" value="[RIBOSOMAL PROTEIN US5]-ALANINE N-ACETYLTRANSFERASE"/>
    <property type="match status" value="1"/>
</dbReference>
<keyword evidence="2" id="KW-0012">Acyltransferase</keyword>
<dbReference type="GO" id="GO:0016747">
    <property type="term" value="F:acyltransferase activity, transferring groups other than amino-acyl groups"/>
    <property type="evidence" value="ECO:0007669"/>
    <property type="project" value="InterPro"/>
</dbReference>
<dbReference type="Gene3D" id="3.40.630.30">
    <property type="match status" value="1"/>
</dbReference>
<dbReference type="Pfam" id="PF13302">
    <property type="entry name" value="Acetyltransf_3"/>
    <property type="match status" value="1"/>
</dbReference>
<keyword evidence="6" id="KW-1185">Reference proteome</keyword>
<proteinExistence type="inferred from homology"/>
<evidence type="ECO:0000256" key="3">
    <source>
        <dbReference type="ARBA" id="ARBA00038502"/>
    </source>
</evidence>
<evidence type="ECO:0000256" key="2">
    <source>
        <dbReference type="ARBA" id="ARBA00023315"/>
    </source>
</evidence>
<comment type="similarity">
    <text evidence="3">Belongs to the acetyltransferase family. RimJ subfamily.</text>
</comment>
<dbReference type="PANTHER" id="PTHR43792">
    <property type="entry name" value="GNAT FAMILY, PUTATIVE (AFU_ORTHOLOGUE AFUA_3G00765)-RELATED-RELATED"/>
    <property type="match status" value="1"/>
</dbReference>